<evidence type="ECO:0000313" key="3">
    <source>
        <dbReference type="Proteomes" id="UP001419268"/>
    </source>
</evidence>
<keyword evidence="3" id="KW-1185">Reference proteome</keyword>
<comment type="caution">
    <text evidence="2">The sequence shown here is derived from an EMBL/GenBank/DDBJ whole genome shotgun (WGS) entry which is preliminary data.</text>
</comment>
<name>A0AAP0K9L3_9MAGN</name>
<evidence type="ECO:0000256" key="1">
    <source>
        <dbReference type="SAM" id="MobiDB-lite"/>
    </source>
</evidence>
<reference evidence="2 3" key="1">
    <citation type="submission" date="2024-01" db="EMBL/GenBank/DDBJ databases">
        <title>Genome assemblies of Stephania.</title>
        <authorList>
            <person name="Yang L."/>
        </authorList>
    </citation>
    <scope>NUCLEOTIDE SEQUENCE [LARGE SCALE GENOMIC DNA]</scope>
    <source>
        <strain evidence="2">JXDWG</strain>
        <tissue evidence="2">Leaf</tissue>
    </source>
</reference>
<feature type="region of interest" description="Disordered" evidence="1">
    <location>
        <begin position="43"/>
        <end position="80"/>
    </location>
</feature>
<dbReference type="AlphaFoldDB" id="A0AAP0K9L3"/>
<dbReference type="EMBL" id="JBBNAG010000003">
    <property type="protein sequence ID" value="KAK9148437.1"/>
    <property type="molecule type" value="Genomic_DNA"/>
</dbReference>
<accession>A0AAP0K9L3</accession>
<evidence type="ECO:0000313" key="2">
    <source>
        <dbReference type="EMBL" id="KAK9148437.1"/>
    </source>
</evidence>
<feature type="region of interest" description="Disordered" evidence="1">
    <location>
        <begin position="1"/>
        <end position="23"/>
    </location>
</feature>
<organism evidence="2 3">
    <name type="scientific">Stephania cephalantha</name>
    <dbReference type="NCBI Taxonomy" id="152367"/>
    <lineage>
        <taxon>Eukaryota</taxon>
        <taxon>Viridiplantae</taxon>
        <taxon>Streptophyta</taxon>
        <taxon>Embryophyta</taxon>
        <taxon>Tracheophyta</taxon>
        <taxon>Spermatophyta</taxon>
        <taxon>Magnoliopsida</taxon>
        <taxon>Ranunculales</taxon>
        <taxon>Menispermaceae</taxon>
        <taxon>Menispermoideae</taxon>
        <taxon>Cissampelideae</taxon>
        <taxon>Stephania</taxon>
    </lineage>
</organism>
<proteinExistence type="predicted"/>
<gene>
    <name evidence="2" type="ORF">Scep_007194</name>
</gene>
<protein>
    <submittedName>
        <fullName evidence="2">Uncharacterized protein</fullName>
    </submittedName>
</protein>
<dbReference type="Proteomes" id="UP001419268">
    <property type="component" value="Unassembled WGS sequence"/>
</dbReference>
<feature type="region of interest" description="Disordered" evidence="1">
    <location>
        <begin position="92"/>
        <end position="112"/>
    </location>
</feature>
<sequence length="112" mass="12453">MYTTSTLHGPCGGGSGRLGLRWVSGGRPRPVLVTATTCTRNKCDEQQQKQREMKRNVSREGEQTVRRGESGRVLTGERECVRPPATFLATTDLRRRLGLGQPNGERTERESP</sequence>